<accession>A0A225DQT3</accession>
<evidence type="ECO:0000256" key="1">
    <source>
        <dbReference type="SAM" id="SignalP"/>
    </source>
</evidence>
<protein>
    <submittedName>
        <fullName evidence="2">Uncharacterized protein</fullName>
    </submittedName>
</protein>
<evidence type="ECO:0000313" key="2">
    <source>
        <dbReference type="EMBL" id="OWK43830.1"/>
    </source>
</evidence>
<dbReference type="AlphaFoldDB" id="A0A225DQT3"/>
<feature type="chain" id="PRO_5012736710" evidence="1">
    <location>
        <begin position="25"/>
        <end position="210"/>
    </location>
</feature>
<gene>
    <name evidence="2" type="ORF">FRUB_03429</name>
</gene>
<comment type="caution">
    <text evidence="2">The sequence shown here is derived from an EMBL/GenBank/DDBJ whole genome shotgun (WGS) entry which is preliminary data.</text>
</comment>
<keyword evidence="1" id="KW-0732">Signal</keyword>
<sequence>MKRIFGAGLLALPLLLTAAQESRAQAPAQSCPQPATSWQRNCAFFGVCGPAQTCGCCFRFLGAIHQNGPLFNYGPYYGYYPFEPYGPWNAQLQYTGPRPGDLQPSCGPIGLCGKCGGYHGLHAGCGGAGWGAGGGGAAGCSAGAGWGTYAKTTWTNVFHRVHPLAYRRRGTAGCSTCGSATGTIDGTIISGNITERPSEIETTGYPRRER</sequence>
<proteinExistence type="predicted"/>
<evidence type="ECO:0000313" key="3">
    <source>
        <dbReference type="Proteomes" id="UP000214646"/>
    </source>
</evidence>
<feature type="signal peptide" evidence="1">
    <location>
        <begin position="1"/>
        <end position="24"/>
    </location>
</feature>
<dbReference type="EMBL" id="NIDE01000004">
    <property type="protein sequence ID" value="OWK43830.1"/>
    <property type="molecule type" value="Genomic_DNA"/>
</dbReference>
<dbReference type="Proteomes" id="UP000214646">
    <property type="component" value="Unassembled WGS sequence"/>
</dbReference>
<name>A0A225DQT3_9BACT</name>
<organism evidence="2 3">
    <name type="scientific">Fimbriiglobus ruber</name>
    <dbReference type="NCBI Taxonomy" id="1908690"/>
    <lineage>
        <taxon>Bacteria</taxon>
        <taxon>Pseudomonadati</taxon>
        <taxon>Planctomycetota</taxon>
        <taxon>Planctomycetia</taxon>
        <taxon>Gemmatales</taxon>
        <taxon>Gemmataceae</taxon>
        <taxon>Fimbriiglobus</taxon>
    </lineage>
</organism>
<dbReference type="RefSeq" id="WP_088254632.1">
    <property type="nucleotide sequence ID" value="NZ_NIDE01000004.1"/>
</dbReference>
<keyword evidence="3" id="KW-1185">Reference proteome</keyword>
<reference evidence="3" key="1">
    <citation type="submission" date="2017-06" db="EMBL/GenBank/DDBJ databases">
        <title>Genome analysis of Fimbriiglobus ruber SP5, the first member of the order Planctomycetales with confirmed chitinolytic capability.</title>
        <authorList>
            <person name="Ravin N.V."/>
            <person name="Rakitin A.L."/>
            <person name="Ivanova A.A."/>
            <person name="Beletsky A.V."/>
            <person name="Kulichevskaya I.S."/>
            <person name="Mardanov A.V."/>
            <person name="Dedysh S.N."/>
        </authorList>
    </citation>
    <scope>NUCLEOTIDE SEQUENCE [LARGE SCALE GENOMIC DNA]</scope>
    <source>
        <strain evidence="3">SP5</strain>
    </source>
</reference>